<comment type="caution">
    <text evidence="2">The sequence shown here is derived from an EMBL/GenBank/DDBJ whole genome shotgun (WGS) entry which is preliminary data.</text>
</comment>
<protein>
    <submittedName>
        <fullName evidence="2">LON peptidase substrate-binding domain-containing protein</fullName>
    </submittedName>
</protein>
<evidence type="ECO:0000313" key="2">
    <source>
        <dbReference type="EMBL" id="MFF0542355.1"/>
    </source>
</evidence>
<dbReference type="SMART" id="SM00464">
    <property type="entry name" value="LON"/>
    <property type="match status" value="1"/>
</dbReference>
<dbReference type="InterPro" id="IPR046336">
    <property type="entry name" value="Lon_prtase_N_sf"/>
</dbReference>
<dbReference type="SUPFAM" id="SSF88697">
    <property type="entry name" value="PUA domain-like"/>
    <property type="match status" value="1"/>
</dbReference>
<dbReference type="Proteomes" id="UP001601444">
    <property type="component" value="Unassembled WGS sequence"/>
</dbReference>
<organism evidence="2 3">
    <name type="scientific">Nocardia thailandica</name>
    <dbReference type="NCBI Taxonomy" id="257275"/>
    <lineage>
        <taxon>Bacteria</taxon>
        <taxon>Bacillati</taxon>
        <taxon>Actinomycetota</taxon>
        <taxon>Actinomycetes</taxon>
        <taxon>Mycobacteriales</taxon>
        <taxon>Nocardiaceae</taxon>
        <taxon>Nocardia</taxon>
    </lineage>
</organism>
<dbReference type="Gene3D" id="2.30.130.40">
    <property type="entry name" value="LON domain-like"/>
    <property type="match status" value="1"/>
</dbReference>
<accession>A0ABW6PJ61</accession>
<proteinExistence type="predicted"/>
<evidence type="ECO:0000259" key="1">
    <source>
        <dbReference type="PROSITE" id="PS51787"/>
    </source>
</evidence>
<feature type="domain" description="Lon N-terminal" evidence="1">
    <location>
        <begin position="1"/>
        <end position="198"/>
    </location>
</feature>
<dbReference type="Pfam" id="PF02190">
    <property type="entry name" value="LON_substr_bdg"/>
    <property type="match status" value="1"/>
</dbReference>
<sequence>MFPLGAVLMPGETLALKVFEPRYAAMIDDLLTAERDPEFGVVLIARGHEVGGGDVRTDIGVTARVTEVIDLPGRQFRIRAVGGERFRVLRWLPDDPYPRAEIEWWPDGVGGDDSVLLAGLRERLTTVRTLTTELTRKAGIRRTPPTPDLDKLPADPSARSFAVADRLPIGAADRHDALAAPDPLVRLQGLTDALDDVIATLRFRLL</sequence>
<dbReference type="EMBL" id="JBIAMX010000002">
    <property type="protein sequence ID" value="MFF0542355.1"/>
    <property type="molecule type" value="Genomic_DNA"/>
</dbReference>
<dbReference type="PROSITE" id="PS51787">
    <property type="entry name" value="LON_N"/>
    <property type="match status" value="1"/>
</dbReference>
<dbReference type="PANTHER" id="PTHR46732:SF8">
    <property type="entry name" value="ATP-DEPENDENT PROTEASE LA (LON) DOMAIN PROTEIN"/>
    <property type="match status" value="1"/>
</dbReference>
<dbReference type="InterPro" id="IPR015947">
    <property type="entry name" value="PUA-like_sf"/>
</dbReference>
<gene>
    <name evidence="2" type="ORF">ACFYTF_05910</name>
</gene>
<keyword evidence="3" id="KW-1185">Reference proteome</keyword>
<dbReference type="RefSeq" id="WP_387699283.1">
    <property type="nucleotide sequence ID" value="NZ_JBIAMX010000002.1"/>
</dbReference>
<dbReference type="InterPro" id="IPR003111">
    <property type="entry name" value="Lon_prtase_N"/>
</dbReference>
<dbReference type="PANTHER" id="PTHR46732">
    <property type="entry name" value="ATP-DEPENDENT PROTEASE LA (LON) DOMAIN PROTEIN"/>
    <property type="match status" value="1"/>
</dbReference>
<reference evidence="2 3" key="1">
    <citation type="submission" date="2024-10" db="EMBL/GenBank/DDBJ databases">
        <title>The Natural Products Discovery Center: Release of the First 8490 Sequenced Strains for Exploring Actinobacteria Biosynthetic Diversity.</title>
        <authorList>
            <person name="Kalkreuter E."/>
            <person name="Kautsar S.A."/>
            <person name="Yang D."/>
            <person name="Bader C.D."/>
            <person name="Teijaro C.N."/>
            <person name="Fluegel L."/>
            <person name="Davis C.M."/>
            <person name="Simpson J.R."/>
            <person name="Lauterbach L."/>
            <person name="Steele A.D."/>
            <person name="Gui C."/>
            <person name="Meng S."/>
            <person name="Li G."/>
            <person name="Viehrig K."/>
            <person name="Ye F."/>
            <person name="Su P."/>
            <person name="Kiefer A.F."/>
            <person name="Nichols A."/>
            <person name="Cepeda A.J."/>
            <person name="Yan W."/>
            <person name="Fan B."/>
            <person name="Jiang Y."/>
            <person name="Adhikari A."/>
            <person name="Zheng C.-J."/>
            <person name="Schuster L."/>
            <person name="Cowan T.M."/>
            <person name="Smanski M.J."/>
            <person name="Chevrette M.G."/>
            <person name="De Carvalho L.P.S."/>
            <person name="Shen B."/>
        </authorList>
    </citation>
    <scope>NUCLEOTIDE SEQUENCE [LARGE SCALE GENOMIC DNA]</scope>
    <source>
        <strain evidence="2 3">NPDC004045</strain>
    </source>
</reference>
<name>A0ABW6PJ61_9NOCA</name>
<evidence type="ECO:0000313" key="3">
    <source>
        <dbReference type="Proteomes" id="UP001601444"/>
    </source>
</evidence>